<dbReference type="STRING" id="1160509.A0A3N4HB29"/>
<dbReference type="Proteomes" id="UP000275078">
    <property type="component" value="Unassembled WGS sequence"/>
</dbReference>
<feature type="compositionally biased region" description="Acidic residues" evidence="1">
    <location>
        <begin position="79"/>
        <end position="100"/>
    </location>
</feature>
<gene>
    <name evidence="2" type="ORF">BJ508DRAFT_367639</name>
</gene>
<feature type="compositionally biased region" description="Polar residues" evidence="1">
    <location>
        <begin position="470"/>
        <end position="492"/>
    </location>
</feature>
<proteinExistence type="predicted"/>
<sequence length="615" mass="68219">MTDSFNTHRKRGYFELSTTNSTPISNPRVLGKGNVLAGEKKGQPEPGSAKSPKETEKPEGREEKPKQRTRKEESKDSEDNSEDSDDESEDSDEESEDGDEETKSSDEESEDSGDASEDSDGESEDSDEEAEDSDEDASGMRAKRQKQEATTDGNENSQEHEYSKEDFQDDTYAPPPDFFKQRLALSSVQKGNIYYCVIRLNPEDNDSDYVNNNGKMAKHPAMVLYPVHEHNQVIVRGLSTYGSAHHSKHTPTSYFRDVKKLPLRANAHLPVNETEPHNDFALPIPTQGFKARGYLNCAHVSYVNFPGRQPLGEAARIYDKDSGEALDCIAGPHVVEYSDALENLYVSTLKRGLWTDNKRIFEKEAQELRDKYLPILYPAGLPARKIEGGASDGVVKRKAEEGGAIGHFGMDGIGEERKFTTSKIRKYKHKGFERIYDWMAMEKKGVHHPGKLQGGFEIINNDQALSSRALSQHSSINVAPASSSPKVQLQVTNPPHDPHPNPSPRCATLESEITTPASTTTAAANSFLSNPSPPTKSSTINASSIHPSVLKEPSTHPSVSGNAANKGQSFSDAYYQFVRTHGRQPEVEMFMFPYGTPLDHIEDCPEDLWQELTKP</sequence>
<evidence type="ECO:0000313" key="3">
    <source>
        <dbReference type="Proteomes" id="UP000275078"/>
    </source>
</evidence>
<feature type="compositionally biased region" description="Polar residues" evidence="1">
    <location>
        <begin position="16"/>
        <end position="25"/>
    </location>
</feature>
<dbReference type="EMBL" id="ML119907">
    <property type="protein sequence ID" value="RPA71689.1"/>
    <property type="molecule type" value="Genomic_DNA"/>
</dbReference>
<keyword evidence="3" id="KW-1185">Reference proteome</keyword>
<reference evidence="2 3" key="1">
    <citation type="journal article" date="2018" name="Nat. Ecol. Evol.">
        <title>Pezizomycetes genomes reveal the molecular basis of ectomycorrhizal truffle lifestyle.</title>
        <authorList>
            <person name="Murat C."/>
            <person name="Payen T."/>
            <person name="Noel B."/>
            <person name="Kuo A."/>
            <person name="Morin E."/>
            <person name="Chen J."/>
            <person name="Kohler A."/>
            <person name="Krizsan K."/>
            <person name="Balestrini R."/>
            <person name="Da Silva C."/>
            <person name="Montanini B."/>
            <person name="Hainaut M."/>
            <person name="Levati E."/>
            <person name="Barry K.W."/>
            <person name="Belfiori B."/>
            <person name="Cichocki N."/>
            <person name="Clum A."/>
            <person name="Dockter R.B."/>
            <person name="Fauchery L."/>
            <person name="Guy J."/>
            <person name="Iotti M."/>
            <person name="Le Tacon F."/>
            <person name="Lindquist E.A."/>
            <person name="Lipzen A."/>
            <person name="Malagnac F."/>
            <person name="Mello A."/>
            <person name="Molinier V."/>
            <person name="Miyauchi S."/>
            <person name="Poulain J."/>
            <person name="Riccioni C."/>
            <person name="Rubini A."/>
            <person name="Sitrit Y."/>
            <person name="Splivallo R."/>
            <person name="Traeger S."/>
            <person name="Wang M."/>
            <person name="Zifcakova L."/>
            <person name="Wipf D."/>
            <person name="Zambonelli A."/>
            <person name="Paolocci F."/>
            <person name="Nowrousian M."/>
            <person name="Ottonello S."/>
            <person name="Baldrian P."/>
            <person name="Spatafora J.W."/>
            <person name="Henrissat B."/>
            <person name="Nagy L.G."/>
            <person name="Aury J.M."/>
            <person name="Wincker P."/>
            <person name="Grigoriev I.V."/>
            <person name="Bonfante P."/>
            <person name="Martin F.M."/>
        </authorList>
    </citation>
    <scope>NUCLEOTIDE SEQUENCE [LARGE SCALE GENOMIC DNA]</scope>
    <source>
        <strain evidence="2 3">RN42</strain>
    </source>
</reference>
<evidence type="ECO:0000256" key="1">
    <source>
        <dbReference type="SAM" id="MobiDB-lite"/>
    </source>
</evidence>
<name>A0A3N4HB29_ASCIM</name>
<evidence type="ECO:0000313" key="2">
    <source>
        <dbReference type="EMBL" id="RPA71689.1"/>
    </source>
</evidence>
<feature type="region of interest" description="Disordered" evidence="1">
    <location>
        <begin position="470"/>
        <end position="508"/>
    </location>
</feature>
<dbReference type="AlphaFoldDB" id="A0A3N4HB29"/>
<organism evidence="2 3">
    <name type="scientific">Ascobolus immersus RN42</name>
    <dbReference type="NCBI Taxonomy" id="1160509"/>
    <lineage>
        <taxon>Eukaryota</taxon>
        <taxon>Fungi</taxon>
        <taxon>Dikarya</taxon>
        <taxon>Ascomycota</taxon>
        <taxon>Pezizomycotina</taxon>
        <taxon>Pezizomycetes</taxon>
        <taxon>Pezizales</taxon>
        <taxon>Ascobolaceae</taxon>
        <taxon>Ascobolus</taxon>
    </lineage>
</organism>
<feature type="compositionally biased region" description="Basic and acidic residues" evidence="1">
    <location>
        <begin position="51"/>
        <end position="78"/>
    </location>
</feature>
<accession>A0A3N4HB29</accession>
<feature type="compositionally biased region" description="Basic and acidic residues" evidence="1">
    <location>
        <begin position="157"/>
        <end position="166"/>
    </location>
</feature>
<feature type="region of interest" description="Disordered" evidence="1">
    <location>
        <begin position="1"/>
        <end position="175"/>
    </location>
</feature>
<feature type="compositionally biased region" description="Acidic residues" evidence="1">
    <location>
        <begin position="107"/>
        <end position="137"/>
    </location>
</feature>
<protein>
    <submittedName>
        <fullName evidence="2">Uncharacterized protein</fullName>
    </submittedName>
</protein>